<dbReference type="STRING" id="1131292.BCR24_06250"/>
<dbReference type="AlphaFoldDB" id="A0A1E5HAF6"/>
<gene>
    <name evidence="3" type="ORF">BCR24_06250</name>
</gene>
<feature type="region of interest" description="Disordered" evidence="1">
    <location>
        <begin position="36"/>
        <end position="55"/>
    </location>
</feature>
<keyword evidence="4" id="KW-1185">Reference proteome</keyword>
<dbReference type="Proteomes" id="UP000094469">
    <property type="component" value="Unassembled WGS sequence"/>
</dbReference>
<organism evidence="3 4">
    <name type="scientific">Enterococcus ureilyticus</name>
    <dbReference type="NCBI Taxonomy" id="1131292"/>
    <lineage>
        <taxon>Bacteria</taxon>
        <taxon>Bacillati</taxon>
        <taxon>Bacillota</taxon>
        <taxon>Bacilli</taxon>
        <taxon>Lactobacillales</taxon>
        <taxon>Enterococcaceae</taxon>
        <taxon>Enterococcus</taxon>
    </lineage>
</organism>
<dbReference type="Gene3D" id="2.30.30.40">
    <property type="entry name" value="SH3 Domains"/>
    <property type="match status" value="1"/>
</dbReference>
<dbReference type="EMBL" id="MIKC01000038">
    <property type="protein sequence ID" value="OEG21883.1"/>
    <property type="molecule type" value="Genomic_DNA"/>
</dbReference>
<dbReference type="InterPro" id="IPR003646">
    <property type="entry name" value="SH3-like_bac-type"/>
</dbReference>
<accession>A0A1E5HAF6</accession>
<sequence length="137" mass="15322">MWVTQNWLGDHTDPYSYLASWGISKVQLQHDLFNGLTENGTTNPTKPAPTKPQTGQRVAMSGVFTTNQSLPVSRHTTVDSAALAWYDPYESIVYDSYVQSANYVRISYIDYGDSRRYVAVGPDDGQIDTTLGRGFFN</sequence>
<reference evidence="4" key="1">
    <citation type="submission" date="2016-09" db="EMBL/GenBank/DDBJ databases">
        <authorList>
            <person name="Gulvik C.A."/>
        </authorList>
    </citation>
    <scope>NUCLEOTIDE SEQUENCE [LARGE SCALE GENOMIC DNA]</scope>
    <source>
        <strain evidence="4">LMG 26676</strain>
    </source>
</reference>
<dbReference type="Pfam" id="PF08460">
    <property type="entry name" value="SH3_5"/>
    <property type="match status" value="1"/>
</dbReference>
<evidence type="ECO:0000313" key="4">
    <source>
        <dbReference type="Proteomes" id="UP000094469"/>
    </source>
</evidence>
<evidence type="ECO:0000256" key="1">
    <source>
        <dbReference type="SAM" id="MobiDB-lite"/>
    </source>
</evidence>
<comment type="caution">
    <text evidence="3">The sequence shown here is derived from an EMBL/GenBank/DDBJ whole genome shotgun (WGS) entry which is preliminary data.</text>
</comment>
<protein>
    <recommendedName>
        <fullName evidence="2">SH3b domain-containing protein</fullName>
    </recommendedName>
</protein>
<name>A0A1E5HAF6_9ENTE</name>
<feature type="domain" description="SH3b" evidence="2">
    <location>
        <begin position="59"/>
        <end position="120"/>
    </location>
</feature>
<dbReference type="RefSeq" id="WP_069640865.1">
    <property type="nucleotide sequence ID" value="NZ_JAFBEZ010000004.1"/>
</dbReference>
<proteinExistence type="predicted"/>
<evidence type="ECO:0000259" key="2">
    <source>
        <dbReference type="Pfam" id="PF08460"/>
    </source>
</evidence>
<evidence type="ECO:0000313" key="3">
    <source>
        <dbReference type="EMBL" id="OEG21883.1"/>
    </source>
</evidence>
<dbReference type="OrthoDB" id="9816557at2"/>